<dbReference type="InterPro" id="IPR002509">
    <property type="entry name" value="NODB_dom"/>
</dbReference>
<protein>
    <recommendedName>
        <fullName evidence="4">NodB homology domain-containing protein</fullName>
    </recommendedName>
</protein>
<feature type="domain" description="NodB homology" evidence="1">
    <location>
        <begin position="676"/>
        <end position="737"/>
    </location>
</feature>
<dbReference type="Gene3D" id="3.20.20.370">
    <property type="entry name" value="Glycoside hydrolase/deacetylase"/>
    <property type="match status" value="1"/>
</dbReference>
<dbReference type="STRING" id="6293.A0A1I8F011"/>
<dbReference type="InterPro" id="IPR006149">
    <property type="entry name" value="EB_dom"/>
</dbReference>
<dbReference type="InterPro" id="IPR009030">
    <property type="entry name" value="Growth_fac_rcpt_cys_sf"/>
</dbReference>
<feature type="domain" description="EB" evidence="2">
    <location>
        <begin position="415"/>
        <end position="454"/>
    </location>
</feature>
<dbReference type="Pfam" id="PF01522">
    <property type="entry name" value="Polysacc_deac_1"/>
    <property type="match status" value="1"/>
</dbReference>
<evidence type="ECO:0008006" key="4">
    <source>
        <dbReference type="Google" id="ProtNLM"/>
    </source>
</evidence>
<proteinExistence type="predicted"/>
<dbReference type="PANTHER" id="PTHR45985">
    <property type="match status" value="1"/>
</dbReference>
<dbReference type="GO" id="GO:0005975">
    <property type="term" value="P:carbohydrate metabolic process"/>
    <property type="evidence" value="ECO:0007669"/>
    <property type="project" value="InterPro"/>
</dbReference>
<dbReference type="SUPFAM" id="SSF57184">
    <property type="entry name" value="Growth factor receptor domain"/>
    <property type="match status" value="1"/>
</dbReference>
<dbReference type="InterPro" id="IPR052740">
    <property type="entry name" value="CE4"/>
</dbReference>
<dbReference type="PANTHER" id="PTHR45985:SF3">
    <property type="entry name" value="CHITIN DEACETYLASE-LIKE 4"/>
    <property type="match status" value="1"/>
</dbReference>
<evidence type="ECO:0000259" key="1">
    <source>
        <dbReference type="Pfam" id="PF01522"/>
    </source>
</evidence>
<reference evidence="3" key="1">
    <citation type="submission" date="2016-11" db="UniProtKB">
        <authorList>
            <consortium name="WormBaseParasite"/>
        </authorList>
    </citation>
    <scope>IDENTIFICATION</scope>
    <source>
        <strain evidence="3">pt0022</strain>
    </source>
</reference>
<dbReference type="WBParaSite" id="maker-PairedContig_852-snap-gene-0.14-mRNA-1">
    <property type="protein sequence ID" value="maker-PairedContig_852-snap-gene-0.14-mRNA-1"/>
    <property type="gene ID" value="maker-PairedContig_852-snap-gene-0.14"/>
</dbReference>
<accession>A0A1I8F011</accession>
<sequence>MKGGLCQRMFPTSRERGTKCVPKATSFPKTYRQTVIPAVMTAIIAMSNNIVENSKTDEMVTNEVIGSEKEVKSDETSLGSTMFTALPLTDVGIERIPSSRQTEVIVNISGGVCNETTLCLFFSVCRNGICKCPLGTRISDTECRFMVDVSRLRQFEKLLHNGYSLLAYSKGSTIPFKSQTTNSLPLTAAIQSNSIAKVITMPVNRIRSMKEVWPTTQPQIEPKLVTSISKASRLGAYCDDEKAYCVNGSVCIENQCVCESDDVMIDNMCVIDNECVKGTVPSGHPDIIIAWCAALRDLLTHKYSSTLLIRIPLDGCDSSISALVRGICIRKKCPYGFASFCVEESRAMGITRLNGENSGCTVDPATCRNGTYCLKGLCVCPTGHTCFPTEIIVHQLKYRYSLVEIFSKFTQQVLVNAGGSCDENDIRMQCSGNSICANGFCTCPSGERVVSGICTPINSQGAPGEVCEIGYTKCTGNSMCTDNYCKCLSDQVAINGQCTMQYRLVLPNHTCIGNMFCTGGSICVRGVCRCPSGMYSTSGVSICRHRPISLIHADIILTRKFTCPVSMATKSDKICDCCHYHFARSLIGQPGYLRKTMVAQGKRNWQPLKDCPAAASCLLPNCFCSRSGLEIPNGLLARDVPQIIILTFDGPVTDRAFFVYKSLFSGKYRNPNGCPIKGTFFVSSEWNNYDQTQWLISNGHEVAVNSITHRNLSDETVERWEKEMVGMRDALRHFSYASTTDIIGVRAPQLELGGDNQFDMMEKYGFLYDNTMSVSGGPYWPQTLAYSTAWKCSSSHCPKNAHPNVWEIPINRFNVLGSQKEFTMLKEAVRRDDSPWDVAEMLEMNFNRSYNYNRAPYLLTADINFLNALPNEGAIIALKLFIEKISKNSDVYFVTATQALKWIKQPTRLLHIHSFEPWQCNVPFMNNMTTCETPSSCSFTCNGETRILRICGTCPQVYPNLGDPTGTGNSTADR</sequence>
<name>A0A1I8F011_WUCBA</name>
<dbReference type="AlphaFoldDB" id="A0A1I8F011"/>
<evidence type="ECO:0000259" key="2">
    <source>
        <dbReference type="Pfam" id="PF01683"/>
    </source>
</evidence>
<dbReference type="SUPFAM" id="SSF88713">
    <property type="entry name" value="Glycoside hydrolase/deacetylase"/>
    <property type="match status" value="1"/>
</dbReference>
<dbReference type="GO" id="GO:0016810">
    <property type="term" value="F:hydrolase activity, acting on carbon-nitrogen (but not peptide) bonds"/>
    <property type="evidence" value="ECO:0007669"/>
    <property type="project" value="InterPro"/>
</dbReference>
<dbReference type="Pfam" id="PF01683">
    <property type="entry name" value="EB"/>
    <property type="match status" value="2"/>
</dbReference>
<dbReference type="InterPro" id="IPR011330">
    <property type="entry name" value="Glyco_hydro/deAcase_b/a-brl"/>
</dbReference>
<organism evidence="3">
    <name type="scientific">Wuchereria bancrofti</name>
    <dbReference type="NCBI Taxonomy" id="6293"/>
    <lineage>
        <taxon>Eukaryota</taxon>
        <taxon>Metazoa</taxon>
        <taxon>Ecdysozoa</taxon>
        <taxon>Nematoda</taxon>
        <taxon>Chromadorea</taxon>
        <taxon>Rhabditida</taxon>
        <taxon>Spirurina</taxon>
        <taxon>Spiruromorpha</taxon>
        <taxon>Filarioidea</taxon>
        <taxon>Onchocercidae</taxon>
        <taxon>Wuchereria</taxon>
    </lineage>
</organism>
<feature type="domain" description="EB" evidence="2">
    <location>
        <begin position="487"/>
        <end position="539"/>
    </location>
</feature>
<evidence type="ECO:0000313" key="3">
    <source>
        <dbReference type="WBParaSite" id="maker-PairedContig_852-snap-gene-0.14-mRNA-1"/>
    </source>
</evidence>